<name>A0ACC7LNA3_9FLAO</name>
<evidence type="ECO:0000313" key="1">
    <source>
        <dbReference type="EMBL" id="MFH6604696.1"/>
    </source>
</evidence>
<gene>
    <name evidence="1" type="ORF">ACEZ3G_14500</name>
</gene>
<proteinExistence type="predicted"/>
<sequence>MDENKPTIKTTGRYKLQYRGTECTNCAHPLDMSDKYCPNCSQANSTKKLTLKDFFDEFFSSLISYDSKLLNTLSAMLLKPGKITSDYINGKRVRYTNPFRFLLSLSIVYFLMLNIGGDFSTLDRFAADNETGDFNMEEGIMNLKLKKNDVGQDIVTSLDSIPELEKINEQIKKKDSLMIADPKAHYDTLAQKGLIERFFDKRELFGTLIDKKGVRDLSEITTKYDIPTTTENKTVFNAAKSISKAKKRPSEFFSSLISKVPFAIFFFLPLFALFIQLAYIRKKYNYTDHLIFSFHNTSALIILLIISYLIDSVFGLSSNGIFLLLFLIYLFLAMKRFYRQGIFKTGVKYMYLNTVFFILATFSTLLFFIGNIFTF</sequence>
<evidence type="ECO:0000313" key="2">
    <source>
        <dbReference type="Proteomes" id="UP001595191"/>
    </source>
</evidence>
<accession>A0ACC7LNA3</accession>
<organism evidence="1 2">
    <name type="scientific">Meishania litoralis</name>
    <dbReference type="NCBI Taxonomy" id="3434685"/>
    <lineage>
        <taxon>Bacteria</taxon>
        <taxon>Pseudomonadati</taxon>
        <taxon>Bacteroidota</taxon>
        <taxon>Flavobacteriia</taxon>
        <taxon>Flavobacteriales</taxon>
        <taxon>Flavobacteriaceae</taxon>
        <taxon>Meishania</taxon>
    </lineage>
</organism>
<comment type="caution">
    <text evidence="1">The sequence shown here is derived from an EMBL/GenBank/DDBJ whole genome shotgun (WGS) entry which is preliminary data.</text>
</comment>
<reference evidence="1" key="1">
    <citation type="submission" date="2024-09" db="EMBL/GenBank/DDBJ databases">
        <authorList>
            <person name="Liu J."/>
        </authorList>
    </citation>
    <scope>NUCLEOTIDE SEQUENCE</scope>
    <source>
        <strain evidence="1">NBU2967</strain>
    </source>
</reference>
<dbReference type="EMBL" id="JBHFPV010000004">
    <property type="protein sequence ID" value="MFH6604696.1"/>
    <property type="molecule type" value="Genomic_DNA"/>
</dbReference>
<protein>
    <submittedName>
        <fullName evidence="1">DUF3667 domain-containing protein</fullName>
    </submittedName>
</protein>
<dbReference type="Proteomes" id="UP001595191">
    <property type="component" value="Unassembled WGS sequence"/>
</dbReference>
<keyword evidence="2" id="KW-1185">Reference proteome</keyword>